<comment type="caution">
    <text evidence="2">The sequence shown here is derived from an EMBL/GenBank/DDBJ whole genome shotgun (WGS) entry which is preliminary data.</text>
</comment>
<reference evidence="3" key="1">
    <citation type="journal article" date="2019" name="Int. J. Syst. Evol. Microbiol.">
        <title>The Global Catalogue of Microorganisms (GCM) 10K type strain sequencing project: providing services to taxonomists for standard genome sequencing and annotation.</title>
        <authorList>
            <consortium name="The Broad Institute Genomics Platform"/>
            <consortium name="The Broad Institute Genome Sequencing Center for Infectious Disease"/>
            <person name="Wu L."/>
            <person name="Ma J."/>
        </authorList>
    </citation>
    <scope>NUCLEOTIDE SEQUENCE [LARGE SCALE GENOMIC DNA]</scope>
    <source>
        <strain evidence="3">JCM 31404</strain>
    </source>
</reference>
<dbReference type="InterPro" id="IPR038764">
    <property type="entry name" value="GNAT_N_AcTrfase_prd"/>
</dbReference>
<dbReference type="PANTHER" id="PTHR41700">
    <property type="entry name" value="GCN5-RELATED N-ACETYLTRANSFERASE"/>
    <property type="match status" value="1"/>
</dbReference>
<protein>
    <submittedName>
        <fullName evidence="2">Acyl-CoA N-acyltransferase</fullName>
    </submittedName>
</protein>
<dbReference type="InterPro" id="IPR016181">
    <property type="entry name" value="Acyl_CoA_acyltransferase"/>
</dbReference>
<gene>
    <name evidence="2" type="ORF">GCM10008959_35830</name>
</gene>
<evidence type="ECO:0000313" key="3">
    <source>
        <dbReference type="Proteomes" id="UP000634308"/>
    </source>
</evidence>
<dbReference type="PANTHER" id="PTHR41700:SF1">
    <property type="entry name" value="N-ACETYLTRANSFERASE DOMAIN-CONTAINING PROTEIN"/>
    <property type="match status" value="1"/>
</dbReference>
<proteinExistence type="predicted"/>
<evidence type="ECO:0000313" key="2">
    <source>
        <dbReference type="EMBL" id="GGR70919.1"/>
    </source>
</evidence>
<dbReference type="Gene3D" id="3.40.630.30">
    <property type="match status" value="1"/>
</dbReference>
<organism evidence="2 3">
    <name type="scientific">Deinococcus seoulensis</name>
    <dbReference type="NCBI Taxonomy" id="1837379"/>
    <lineage>
        <taxon>Bacteria</taxon>
        <taxon>Thermotogati</taxon>
        <taxon>Deinococcota</taxon>
        <taxon>Deinococci</taxon>
        <taxon>Deinococcales</taxon>
        <taxon>Deinococcaceae</taxon>
        <taxon>Deinococcus</taxon>
    </lineage>
</organism>
<dbReference type="EMBL" id="BMQM01000034">
    <property type="protein sequence ID" value="GGR70919.1"/>
    <property type="molecule type" value="Genomic_DNA"/>
</dbReference>
<dbReference type="SUPFAM" id="SSF55729">
    <property type="entry name" value="Acyl-CoA N-acyltransferases (Nat)"/>
    <property type="match status" value="1"/>
</dbReference>
<name>A0ABQ2RZ54_9DEIO</name>
<feature type="compositionally biased region" description="Basic and acidic residues" evidence="1">
    <location>
        <begin position="1"/>
        <end position="20"/>
    </location>
</feature>
<keyword evidence="3" id="KW-1185">Reference proteome</keyword>
<evidence type="ECO:0000256" key="1">
    <source>
        <dbReference type="SAM" id="MobiDB-lite"/>
    </source>
</evidence>
<feature type="region of interest" description="Disordered" evidence="1">
    <location>
        <begin position="1"/>
        <end position="55"/>
    </location>
</feature>
<accession>A0ABQ2RZ54</accession>
<feature type="compositionally biased region" description="Low complexity" evidence="1">
    <location>
        <begin position="35"/>
        <end position="46"/>
    </location>
</feature>
<sequence length="339" mass="36532">MLPAHDGDQGGRDPRDRDPDEQVPGVGPEGGADQTAGPSTGPTTGRTTERMAEGGHVRPFVIREVTDPWAFRALERVQVSAWGYPDREVLPGTMFRISAVTGGIVLGGYAKLPPEDPASLVPVGLAFGFPALRGAEVWHHSHLLAVHPAWRGTGLAVALKLAQRERALAQGLTRMTWTFDPLVSRNARLNLGKLGAVARTYLPDWYALEDDRAGAFPADRLLIEWDLTRPHAERPAPPPRGQVALEALDGAQEPGAARLYLAGARVLVEVPTRPETLELPVRRAWRDALREVLGTYLSRGYEVVDLARAGHRAHYVLARVTGGAQREGGREGGGAAGGR</sequence>
<dbReference type="Proteomes" id="UP000634308">
    <property type="component" value="Unassembled WGS sequence"/>
</dbReference>